<dbReference type="PROSITE" id="PS50222">
    <property type="entry name" value="EF_HAND_2"/>
    <property type="match status" value="3"/>
</dbReference>
<dbReference type="EMBL" id="KV454406">
    <property type="protein sequence ID" value="ODQ67952.1"/>
    <property type="molecule type" value="Genomic_DNA"/>
</dbReference>
<sequence length="176" mass="20875">MQSQSIEPNLKALFQGVDTNKNGQLSENELRNALVNGDYTKFNIATVRLMMKMFDRNNNGTIGYKEFCNLWRYLGEWRKLFDRFDLDRSGSINYDEYCRALEAFGYRLSNQFISFMYNMHSAFDRQGVRVISFDMFVQSCLSLKRMTDVFKKYDKDRDGFITLAFEDFLYEVMNLT</sequence>
<dbReference type="GO" id="GO:0048306">
    <property type="term" value="F:calcium-dependent protein binding"/>
    <property type="evidence" value="ECO:0007669"/>
    <property type="project" value="UniProtKB-ARBA"/>
</dbReference>
<keyword evidence="8" id="KW-1185">Reference proteome</keyword>
<dbReference type="GO" id="GO:0005737">
    <property type="term" value="C:cytoplasm"/>
    <property type="evidence" value="ECO:0007669"/>
    <property type="project" value="UniProtKB-SubCell"/>
</dbReference>
<evidence type="ECO:0000259" key="6">
    <source>
        <dbReference type="PROSITE" id="PS50222"/>
    </source>
</evidence>
<dbReference type="AlphaFoldDB" id="A0A1E3PSQ3"/>
<evidence type="ECO:0000256" key="3">
    <source>
        <dbReference type="ARBA" id="ARBA00022723"/>
    </source>
</evidence>
<dbReference type="Gene3D" id="1.10.238.10">
    <property type="entry name" value="EF-hand"/>
    <property type="match status" value="1"/>
</dbReference>
<evidence type="ECO:0000313" key="7">
    <source>
        <dbReference type="EMBL" id="ODQ67952.1"/>
    </source>
</evidence>
<dbReference type="Pfam" id="PF13499">
    <property type="entry name" value="EF-hand_7"/>
    <property type="match status" value="1"/>
</dbReference>
<dbReference type="PROSITE" id="PS00018">
    <property type="entry name" value="EF_HAND_1"/>
    <property type="match status" value="2"/>
</dbReference>
<dbReference type="InterPro" id="IPR002048">
    <property type="entry name" value="EF_hand_dom"/>
</dbReference>
<dbReference type="Pfam" id="PF13202">
    <property type="entry name" value="EF-hand_5"/>
    <property type="match status" value="1"/>
</dbReference>
<organism evidence="7 8">
    <name type="scientific">Nadsonia fulvescens var. elongata DSM 6958</name>
    <dbReference type="NCBI Taxonomy" id="857566"/>
    <lineage>
        <taxon>Eukaryota</taxon>
        <taxon>Fungi</taxon>
        <taxon>Dikarya</taxon>
        <taxon>Ascomycota</taxon>
        <taxon>Saccharomycotina</taxon>
        <taxon>Dipodascomycetes</taxon>
        <taxon>Dipodascales</taxon>
        <taxon>Dipodascales incertae sedis</taxon>
        <taxon>Nadsonia</taxon>
    </lineage>
</organism>
<evidence type="ECO:0000256" key="1">
    <source>
        <dbReference type="ARBA" id="ARBA00004496"/>
    </source>
</evidence>
<feature type="domain" description="EF-hand" evidence="6">
    <location>
        <begin position="72"/>
        <end position="107"/>
    </location>
</feature>
<dbReference type="Pfam" id="PF00036">
    <property type="entry name" value="EF-hand_1"/>
    <property type="match status" value="1"/>
</dbReference>
<dbReference type="Proteomes" id="UP000095009">
    <property type="component" value="Unassembled WGS sequence"/>
</dbReference>
<proteinExistence type="predicted"/>
<dbReference type="InterPro" id="IPR018247">
    <property type="entry name" value="EF_Hand_1_Ca_BS"/>
</dbReference>
<reference evidence="7 8" key="1">
    <citation type="journal article" date="2016" name="Proc. Natl. Acad. Sci. U.S.A.">
        <title>Comparative genomics of biotechnologically important yeasts.</title>
        <authorList>
            <person name="Riley R."/>
            <person name="Haridas S."/>
            <person name="Wolfe K.H."/>
            <person name="Lopes M.R."/>
            <person name="Hittinger C.T."/>
            <person name="Goeker M."/>
            <person name="Salamov A.A."/>
            <person name="Wisecaver J.H."/>
            <person name="Long T.M."/>
            <person name="Calvey C.H."/>
            <person name="Aerts A.L."/>
            <person name="Barry K.W."/>
            <person name="Choi C."/>
            <person name="Clum A."/>
            <person name="Coughlan A.Y."/>
            <person name="Deshpande S."/>
            <person name="Douglass A.P."/>
            <person name="Hanson S.J."/>
            <person name="Klenk H.-P."/>
            <person name="LaButti K.M."/>
            <person name="Lapidus A."/>
            <person name="Lindquist E.A."/>
            <person name="Lipzen A.M."/>
            <person name="Meier-Kolthoff J.P."/>
            <person name="Ohm R.A."/>
            <person name="Otillar R.P."/>
            <person name="Pangilinan J.L."/>
            <person name="Peng Y."/>
            <person name="Rokas A."/>
            <person name="Rosa C.A."/>
            <person name="Scheuner C."/>
            <person name="Sibirny A.A."/>
            <person name="Slot J.C."/>
            <person name="Stielow J.B."/>
            <person name="Sun H."/>
            <person name="Kurtzman C.P."/>
            <person name="Blackwell M."/>
            <person name="Grigoriev I.V."/>
            <person name="Jeffries T.W."/>
        </authorList>
    </citation>
    <scope>NUCLEOTIDE SEQUENCE [LARGE SCALE GENOMIC DNA]</scope>
    <source>
        <strain evidence="7 8">DSM 6958</strain>
    </source>
</reference>
<dbReference type="PANTHER" id="PTHR46212:SF3">
    <property type="entry name" value="GH27120P"/>
    <property type="match status" value="1"/>
</dbReference>
<evidence type="ECO:0000256" key="4">
    <source>
        <dbReference type="ARBA" id="ARBA00022737"/>
    </source>
</evidence>
<dbReference type="GO" id="GO:0005509">
    <property type="term" value="F:calcium ion binding"/>
    <property type="evidence" value="ECO:0007669"/>
    <property type="project" value="InterPro"/>
</dbReference>
<comment type="subcellular location">
    <subcellularLocation>
        <location evidence="1">Cytoplasm</location>
    </subcellularLocation>
</comment>
<gene>
    <name evidence="7" type="ORF">NADFUDRAFT_20712</name>
</gene>
<feature type="domain" description="EF-hand" evidence="6">
    <location>
        <begin position="5"/>
        <end position="40"/>
    </location>
</feature>
<keyword evidence="2" id="KW-0963">Cytoplasm</keyword>
<dbReference type="InterPro" id="IPR011992">
    <property type="entry name" value="EF-hand-dom_pair"/>
</dbReference>
<name>A0A1E3PSQ3_9ASCO</name>
<keyword evidence="5" id="KW-0106">Calcium</keyword>
<keyword evidence="3" id="KW-0479">Metal-binding</keyword>
<protein>
    <submittedName>
        <fullName evidence="7">EF-hand protein</fullName>
    </submittedName>
</protein>
<dbReference type="OrthoDB" id="186625at2759"/>
<dbReference type="CDD" id="cd16180">
    <property type="entry name" value="EFh_PEF_Group_I"/>
    <property type="match status" value="1"/>
</dbReference>
<dbReference type="PANTHER" id="PTHR46212">
    <property type="entry name" value="PEFLIN"/>
    <property type="match status" value="1"/>
</dbReference>
<keyword evidence="4" id="KW-0677">Repeat</keyword>
<dbReference type="SMART" id="SM00054">
    <property type="entry name" value="EFh"/>
    <property type="match status" value="4"/>
</dbReference>
<dbReference type="InterPro" id="IPR051426">
    <property type="entry name" value="Peflin/Sorcin_CaBP"/>
</dbReference>
<feature type="domain" description="EF-hand" evidence="6">
    <location>
        <begin position="141"/>
        <end position="175"/>
    </location>
</feature>
<dbReference type="SUPFAM" id="SSF47473">
    <property type="entry name" value="EF-hand"/>
    <property type="match status" value="1"/>
</dbReference>
<accession>A0A1E3PSQ3</accession>
<evidence type="ECO:0000313" key="8">
    <source>
        <dbReference type="Proteomes" id="UP000095009"/>
    </source>
</evidence>
<evidence type="ECO:0000256" key="5">
    <source>
        <dbReference type="ARBA" id="ARBA00022837"/>
    </source>
</evidence>
<dbReference type="STRING" id="857566.A0A1E3PSQ3"/>
<evidence type="ECO:0000256" key="2">
    <source>
        <dbReference type="ARBA" id="ARBA00022490"/>
    </source>
</evidence>